<evidence type="ECO:0000313" key="3">
    <source>
        <dbReference type="Proteomes" id="UP000228533"/>
    </source>
</evidence>
<keyword evidence="1" id="KW-1133">Transmembrane helix</keyword>
<dbReference type="AlphaFoldDB" id="A0A2M6WTD6"/>
<dbReference type="Proteomes" id="UP000228533">
    <property type="component" value="Unassembled WGS sequence"/>
</dbReference>
<evidence type="ECO:0000256" key="1">
    <source>
        <dbReference type="SAM" id="Phobius"/>
    </source>
</evidence>
<reference evidence="3" key="1">
    <citation type="submission" date="2017-09" db="EMBL/GenBank/DDBJ databases">
        <title>Depth-based differentiation of microbial function through sediment-hosted aquifers and enrichment of novel symbionts in the deep terrestrial subsurface.</title>
        <authorList>
            <person name="Probst A.J."/>
            <person name="Ladd B."/>
            <person name="Jarett J.K."/>
            <person name="Geller-Mcgrath D.E."/>
            <person name="Sieber C.M.K."/>
            <person name="Emerson J.B."/>
            <person name="Anantharaman K."/>
            <person name="Thomas B.C."/>
            <person name="Malmstrom R."/>
            <person name="Stieglmeier M."/>
            <person name="Klingl A."/>
            <person name="Woyke T."/>
            <person name="Ryan C.M."/>
            <person name="Banfield J.F."/>
        </authorList>
    </citation>
    <scope>NUCLEOTIDE SEQUENCE [LARGE SCALE GENOMIC DNA]</scope>
</reference>
<keyword evidence="1" id="KW-0812">Transmembrane</keyword>
<proteinExistence type="predicted"/>
<feature type="transmembrane region" description="Helical" evidence="1">
    <location>
        <begin position="7"/>
        <end position="32"/>
    </location>
</feature>
<comment type="caution">
    <text evidence="2">The sequence shown here is derived from an EMBL/GenBank/DDBJ whole genome shotgun (WGS) entry which is preliminary data.</text>
</comment>
<feature type="transmembrane region" description="Helical" evidence="1">
    <location>
        <begin position="52"/>
        <end position="79"/>
    </location>
</feature>
<gene>
    <name evidence="2" type="ORF">COT94_02200</name>
</gene>
<sequence length="88" mass="9884">MIKIISNLIFGLIVSGTGLGMIIKTEAFLSFFGRMEWFERFANIEGGSRSGYKFLGMIFIFVGVLIAFGMISGFIEWIISPLTKYKLT</sequence>
<keyword evidence="1" id="KW-0472">Membrane</keyword>
<name>A0A2M6WTD6_9BACT</name>
<organism evidence="2 3">
    <name type="scientific">Candidatus Falkowbacteria bacterium CG10_big_fil_rev_8_21_14_0_10_37_14</name>
    <dbReference type="NCBI Taxonomy" id="1974561"/>
    <lineage>
        <taxon>Bacteria</taxon>
        <taxon>Candidatus Falkowiibacteriota</taxon>
    </lineage>
</organism>
<evidence type="ECO:0000313" key="2">
    <source>
        <dbReference type="EMBL" id="PIT96053.1"/>
    </source>
</evidence>
<dbReference type="EMBL" id="PFAM01000013">
    <property type="protein sequence ID" value="PIT96053.1"/>
    <property type="molecule type" value="Genomic_DNA"/>
</dbReference>
<accession>A0A2M6WTD6</accession>
<protein>
    <submittedName>
        <fullName evidence="2">Uncharacterized protein</fullName>
    </submittedName>
</protein>